<dbReference type="AlphaFoldDB" id="A0A7G2CK27"/>
<keyword evidence="1" id="KW-0472">Membrane</keyword>
<keyword evidence="1" id="KW-0812">Transmembrane</keyword>
<dbReference type="VEuPathDB" id="TriTrypDB:ADEAN_000646600"/>
<evidence type="ECO:0000313" key="3">
    <source>
        <dbReference type="Proteomes" id="UP000515908"/>
    </source>
</evidence>
<feature type="transmembrane region" description="Helical" evidence="1">
    <location>
        <begin position="89"/>
        <end position="113"/>
    </location>
</feature>
<feature type="transmembrane region" description="Helical" evidence="1">
    <location>
        <begin position="64"/>
        <end position="83"/>
    </location>
</feature>
<evidence type="ECO:0000313" key="2">
    <source>
        <dbReference type="EMBL" id="CAD2218973.1"/>
    </source>
</evidence>
<proteinExistence type="predicted"/>
<accession>A0A7G2CK27</accession>
<sequence length="122" mass="12919">MTTLREEPDVLVDAVAGKEDLQYEAQLSQHNQMDENEMKPVRSTVGPFSCITNCIHRLMPPGGIVASAFSLAGGTIGAGILGLPAGSNGFGLVTALIIMVFVTVLTIFSLSACCPSRLPRRE</sequence>
<keyword evidence="3" id="KW-1185">Reference proteome</keyword>
<keyword evidence="1" id="KW-1133">Transmembrane helix</keyword>
<reference evidence="2 3" key="1">
    <citation type="submission" date="2020-08" db="EMBL/GenBank/DDBJ databases">
        <authorList>
            <person name="Newling K."/>
            <person name="Davey J."/>
            <person name="Forrester S."/>
        </authorList>
    </citation>
    <scope>NUCLEOTIDE SEQUENCE [LARGE SCALE GENOMIC DNA]</scope>
    <source>
        <strain evidence="3">Crithidia deanei Carvalho (ATCC PRA-265)</strain>
    </source>
</reference>
<protein>
    <submittedName>
        <fullName evidence="2">Uncharacterized protein</fullName>
    </submittedName>
</protein>
<organism evidence="2 3">
    <name type="scientific">Angomonas deanei</name>
    <dbReference type="NCBI Taxonomy" id="59799"/>
    <lineage>
        <taxon>Eukaryota</taxon>
        <taxon>Discoba</taxon>
        <taxon>Euglenozoa</taxon>
        <taxon>Kinetoplastea</taxon>
        <taxon>Metakinetoplastina</taxon>
        <taxon>Trypanosomatida</taxon>
        <taxon>Trypanosomatidae</taxon>
        <taxon>Strigomonadinae</taxon>
        <taxon>Angomonas</taxon>
    </lineage>
</organism>
<dbReference type="EMBL" id="LR877156">
    <property type="protein sequence ID" value="CAD2218973.1"/>
    <property type="molecule type" value="Genomic_DNA"/>
</dbReference>
<evidence type="ECO:0000256" key="1">
    <source>
        <dbReference type="SAM" id="Phobius"/>
    </source>
</evidence>
<gene>
    <name evidence="2" type="ORF">ADEAN_000646600</name>
</gene>
<name>A0A7G2CK27_9TRYP</name>
<dbReference type="Proteomes" id="UP000515908">
    <property type="component" value="Chromosome 12"/>
</dbReference>